<name>A0AA51X8P6_9GAMM</name>
<reference evidence="2 3" key="1">
    <citation type="submission" date="2023-08" db="EMBL/GenBank/DDBJ databases">
        <title>Pleionea litopenaei sp. nov., isolated from stomach of juvenile Litopenaeus vannamei.</title>
        <authorList>
            <person name="Rho A.M."/>
            <person name="Hwang C.Y."/>
        </authorList>
    </citation>
    <scope>NUCLEOTIDE SEQUENCE [LARGE SCALE GENOMIC DNA]</scope>
    <source>
        <strain evidence="2 3">HL-JVS1</strain>
    </source>
</reference>
<dbReference type="Gene3D" id="1.10.3210.10">
    <property type="entry name" value="Hypothetical protein af1432"/>
    <property type="match status" value="1"/>
</dbReference>
<keyword evidence="3" id="KW-1185">Reference proteome</keyword>
<dbReference type="AlphaFoldDB" id="A0AA51X8P6"/>
<proteinExistence type="predicted"/>
<dbReference type="Pfam" id="PF08668">
    <property type="entry name" value="HDOD"/>
    <property type="match status" value="1"/>
</dbReference>
<dbReference type="SUPFAM" id="SSF109604">
    <property type="entry name" value="HD-domain/PDEase-like"/>
    <property type="match status" value="1"/>
</dbReference>
<organism evidence="2 3">
    <name type="scientific">Pleionea litopenaei</name>
    <dbReference type="NCBI Taxonomy" id="3070815"/>
    <lineage>
        <taxon>Bacteria</taxon>
        <taxon>Pseudomonadati</taxon>
        <taxon>Pseudomonadota</taxon>
        <taxon>Gammaproteobacteria</taxon>
        <taxon>Oceanospirillales</taxon>
        <taxon>Pleioneaceae</taxon>
        <taxon>Pleionea</taxon>
    </lineage>
</organism>
<protein>
    <submittedName>
        <fullName evidence="2">HDOD domain-containing protein</fullName>
    </submittedName>
</protein>
<evidence type="ECO:0000259" key="1">
    <source>
        <dbReference type="Pfam" id="PF08668"/>
    </source>
</evidence>
<dbReference type="InterPro" id="IPR013976">
    <property type="entry name" value="HDOD"/>
</dbReference>
<accession>A0AA51X8P6</accession>
<sequence length="533" mass="60703">MAQALSYTAPQLIEKFCQFEIPILTPLEALQTCLANHDCAAADIARLTATDPIFCLYMQKLAGEIQAQRNGEVNGLEHALSMIGIEGIRAIAGQLKNFEKEHQPEMRQVLAESVLASHIAKHLAKMKTGYTKDIEAAALFARATEWLMYWMHPKRSWQLRRMFYRKPMSYEQASEVLFGFQFGELQKLVSESFFLPHLNQRLANFSLVPVSRELLQAVTLHRQNDLRLEECSRALRLHLGAPEMTPIIANRLAQIVCSPWLRNAWSRWKDIAAIHCHQKDSQVTQAVIQSCREVDTLHVQFPQFQLASALIDPPSPSPYAQYLSITTTATTNSPVAINANASKRDKQVNSNHLLEKKQREKTLAYTATQRTYLKGLYRKLMSGVDGISDAKSAITQFAETLIEHSPLERVVFIVINQAGTKAKSLLTKAKQTEHENLVISVDFAKNKVWQKFLAHQAFLQFDQMKHQAYWSQLPDSIQNEHITHFILNSLFYRNKVRALIYGDMPYSKAILPPEFIKDFKLLCTSLAERLRVG</sequence>
<dbReference type="KEGG" id="plei:Q9312_09895"/>
<evidence type="ECO:0000313" key="3">
    <source>
        <dbReference type="Proteomes" id="UP001239782"/>
    </source>
</evidence>
<dbReference type="RefSeq" id="WP_309204469.1">
    <property type="nucleotide sequence ID" value="NZ_CP133548.1"/>
</dbReference>
<dbReference type="EMBL" id="CP133548">
    <property type="protein sequence ID" value="WMS89201.1"/>
    <property type="molecule type" value="Genomic_DNA"/>
</dbReference>
<dbReference type="Proteomes" id="UP001239782">
    <property type="component" value="Chromosome"/>
</dbReference>
<gene>
    <name evidence="2" type="ORF">Q9312_09895</name>
</gene>
<feature type="domain" description="HDOD" evidence="1">
    <location>
        <begin position="28"/>
        <end position="196"/>
    </location>
</feature>
<evidence type="ECO:0000313" key="2">
    <source>
        <dbReference type="EMBL" id="WMS89201.1"/>
    </source>
</evidence>